<feature type="region of interest" description="Disordered" evidence="1">
    <location>
        <begin position="29"/>
        <end position="55"/>
    </location>
</feature>
<dbReference type="RefSeq" id="WP_067080424.1">
    <property type="nucleotide sequence ID" value="NZ_LRFG02000001.1"/>
</dbReference>
<evidence type="ECO:0000256" key="2">
    <source>
        <dbReference type="SAM" id="Phobius"/>
    </source>
</evidence>
<dbReference type="Pfam" id="PF19762">
    <property type="entry name" value="DUF6249"/>
    <property type="match status" value="1"/>
</dbReference>
<feature type="compositionally biased region" description="Low complexity" evidence="1">
    <location>
        <begin position="41"/>
        <end position="50"/>
    </location>
</feature>
<keyword evidence="6" id="KW-1185">Reference proteome</keyword>
<keyword evidence="2" id="KW-1133">Transmembrane helix</keyword>
<feature type="transmembrane region" description="Helical" evidence="2">
    <location>
        <begin position="192"/>
        <end position="213"/>
    </location>
</feature>
<organism evidence="5 6">
    <name type="scientific">Microbulbifer flavimaris</name>
    <dbReference type="NCBI Taxonomy" id="1781068"/>
    <lineage>
        <taxon>Bacteria</taxon>
        <taxon>Pseudomonadati</taxon>
        <taxon>Pseudomonadota</taxon>
        <taxon>Gammaproteobacteria</taxon>
        <taxon>Cellvibrionales</taxon>
        <taxon>Microbulbiferaceae</taxon>
        <taxon>Microbulbifer</taxon>
    </lineage>
</organism>
<sequence>MRARNNNTSAVGSRLLFGLLATLSLSGWAQQAPEPPPSPASAPVEAPQAAEKQDHQQEMERLQQEMEIQAREMESRAREMESHARQLQQVEDQVEKQVRILRGDDGTLRITTRDETGERSEVQVDLGEEFGGAVTRRIYEKLEKQGILDEKGLIVEESLDGVPKNIQIGISGDLDRHELRGVRVKDEIDMDWLIAIVSVLAVFGTPVLIVWLVTRNSYRKKQLLMDNINRMVAEGRDIPPELLDAMEGESPSKARDRGFTLIAVGLALFIWLTIAVGAGVGSLGLIPLFIGVARFINWKLDHRSEGQVG</sequence>
<feature type="signal peptide" evidence="3">
    <location>
        <begin position="1"/>
        <end position="29"/>
    </location>
</feature>
<gene>
    <name evidence="5" type="ORF">AWR36_002510</name>
</gene>
<dbReference type="EMBL" id="LRFG02000001">
    <property type="protein sequence ID" value="PCO06647.1"/>
    <property type="molecule type" value="Genomic_DNA"/>
</dbReference>
<keyword evidence="2" id="KW-0472">Membrane</keyword>
<feature type="transmembrane region" description="Helical" evidence="2">
    <location>
        <begin position="259"/>
        <end position="290"/>
    </location>
</feature>
<evidence type="ECO:0000313" key="5">
    <source>
        <dbReference type="EMBL" id="PCO06647.1"/>
    </source>
</evidence>
<accession>A0ABX4I408</accession>
<evidence type="ECO:0000256" key="1">
    <source>
        <dbReference type="SAM" id="MobiDB-lite"/>
    </source>
</evidence>
<feature type="chain" id="PRO_5047190930" description="DUF6249 domain-containing protein" evidence="3">
    <location>
        <begin position="30"/>
        <end position="309"/>
    </location>
</feature>
<dbReference type="Proteomes" id="UP000218427">
    <property type="component" value="Unassembled WGS sequence"/>
</dbReference>
<name>A0ABX4I408_9GAMM</name>
<reference evidence="5" key="1">
    <citation type="submission" date="2017-08" db="EMBL/GenBank/DDBJ databases">
        <title>Microbulbifer marisrubri sp. nov., a halophilic alphaproteobacterium isolated from marine sediment of the Yellow Sea, China.</title>
        <authorList>
            <person name="Zhang G."/>
            <person name="Xiong Q."/>
        </authorList>
    </citation>
    <scope>NUCLEOTIDE SEQUENCE [LARGE SCALE GENOMIC DNA]</scope>
    <source>
        <strain evidence="5">WRN-8</strain>
    </source>
</reference>
<keyword evidence="2" id="KW-0812">Transmembrane</keyword>
<evidence type="ECO:0000313" key="6">
    <source>
        <dbReference type="Proteomes" id="UP000218427"/>
    </source>
</evidence>
<comment type="caution">
    <text evidence="5">The sequence shown here is derived from an EMBL/GenBank/DDBJ whole genome shotgun (WGS) entry which is preliminary data.</text>
</comment>
<proteinExistence type="predicted"/>
<dbReference type="InterPro" id="IPR046216">
    <property type="entry name" value="DUF6249"/>
</dbReference>
<evidence type="ECO:0000259" key="4">
    <source>
        <dbReference type="Pfam" id="PF19762"/>
    </source>
</evidence>
<feature type="domain" description="DUF6249" evidence="4">
    <location>
        <begin position="196"/>
        <end position="301"/>
    </location>
</feature>
<keyword evidence="3" id="KW-0732">Signal</keyword>
<evidence type="ECO:0000256" key="3">
    <source>
        <dbReference type="SAM" id="SignalP"/>
    </source>
</evidence>
<protein>
    <recommendedName>
        <fullName evidence="4">DUF6249 domain-containing protein</fullName>
    </recommendedName>
</protein>